<comment type="caution">
    <text evidence="1">The sequence shown here is derived from an EMBL/GenBank/DDBJ whole genome shotgun (WGS) entry which is preliminary data.</text>
</comment>
<organism evidence="1 2">
    <name type="scientific">Hypoxylon rubiginosum</name>
    <dbReference type="NCBI Taxonomy" id="110542"/>
    <lineage>
        <taxon>Eukaryota</taxon>
        <taxon>Fungi</taxon>
        <taxon>Dikarya</taxon>
        <taxon>Ascomycota</taxon>
        <taxon>Pezizomycotina</taxon>
        <taxon>Sordariomycetes</taxon>
        <taxon>Xylariomycetidae</taxon>
        <taxon>Xylariales</taxon>
        <taxon>Hypoxylaceae</taxon>
        <taxon>Hypoxylon</taxon>
    </lineage>
</organism>
<dbReference type="Proteomes" id="UP001497700">
    <property type="component" value="Unassembled WGS sequence"/>
</dbReference>
<evidence type="ECO:0000313" key="1">
    <source>
        <dbReference type="EMBL" id="KAI4864484.1"/>
    </source>
</evidence>
<proteinExistence type="predicted"/>
<name>A0ACB9YYL3_9PEZI</name>
<protein>
    <submittedName>
        <fullName evidence="1">Uncharacterized protein</fullName>
    </submittedName>
</protein>
<dbReference type="EMBL" id="MU393485">
    <property type="protein sequence ID" value="KAI4864484.1"/>
    <property type="molecule type" value="Genomic_DNA"/>
</dbReference>
<keyword evidence="2" id="KW-1185">Reference proteome</keyword>
<accession>A0ACB9YYL3</accession>
<sequence>MTKNKRGGASSRFKGQRFPRRNGASSGNQSGEYNGKIPSSRAHGYTLAEEARNTASNRRGAFGRDAQLRYKPVSFVSAGFMEPLKDLDVQLTSSKEAQGNAETPEKTPADVVPTPTDTNSFKRHIPSPILSAASPPELPTLDRPEVKIEADPERFSGPGSEDGCDSSEEVILFKGRDRSRHDPVATRNDQGHDNADSLEFREMNLQLRVVEEALHQDTTASEAVPAPDDYIPLQSKPKRRGRQRKNYRNDTSDEDAAIIADYMANMEDWKEDENNKDGEGSEHLGIGSHTFSILRDLGGTDSDAVPDDVSSEEVVDDGSGSEDEPGSEAQQRHLEADDERMARMLAKQEELGLGSDDVLLFDGDGSDDEWLTAPNAAARRKKKGDSKKAKMFERKGQYPSATKMAEAFDELDLMDWHRPSLNNFKKGIPAFDVSDSELEEAMKSTWQKDRLKKAEKKKAREELRSQGLLGKNAKPDDLRIKYLGGMSLDDLANELEAFLLGSQEQLVLPPFDKNTRKTIHALANKFKIKSQSAGKGTNRNPVLYRTKATLPFDQTAFDSTFGRIKQTWFPRVDADDEVVNKTRILKRAEARSGKSRFKNSMTYRDGDIVGQHAAELGVENKGRAMLEKMGWSKGMALGSGENKGIMVPITHVVKKTKAGLGDA</sequence>
<reference evidence="1 2" key="1">
    <citation type="journal article" date="2022" name="New Phytol.">
        <title>Ecological generalism drives hyperdiversity of secondary metabolite gene clusters in xylarialean endophytes.</title>
        <authorList>
            <person name="Franco M.E.E."/>
            <person name="Wisecaver J.H."/>
            <person name="Arnold A.E."/>
            <person name="Ju Y.M."/>
            <person name="Slot J.C."/>
            <person name="Ahrendt S."/>
            <person name="Moore L.P."/>
            <person name="Eastman K.E."/>
            <person name="Scott K."/>
            <person name="Konkel Z."/>
            <person name="Mondo S.J."/>
            <person name="Kuo A."/>
            <person name="Hayes R.D."/>
            <person name="Haridas S."/>
            <person name="Andreopoulos B."/>
            <person name="Riley R."/>
            <person name="LaButti K."/>
            <person name="Pangilinan J."/>
            <person name="Lipzen A."/>
            <person name="Amirebrahimi M."/>
            <person name="Yan J."/>
            <person name="Adam C."/>
            <person name="Keymanesh K."/>
            <person name="Ng V."/>
            <person name="Louie K."/>
            <person name="Northen T."/>
            <person name="Drula E."/>
            <person name="Henrissat B."/>
            <person name="Hsieh H.M."/>
            <person name="Youens-Clark K."/>
            <person name="Lutzoni F."/>
            <person name="Miadlikowska J."/>
            <person name="Eastwood D.C."/>
            <person name="Hamelin R.C."/>
            <person name="Grigoriev I.V."/>
            <person name="U'Ren J.M."/>
        </authorList>
    </citation>
    <scope>NUCLEOTIDE SEQUENCE [LARGE SCALE GENOMIC DNA]</scope>
    <source>
        <strain evidence="1 2">CBS 119005</strain>
    </source>
</reference>
<evidence type="ECO:0000313" key="2">
    <source>
        <dbReference type="Proteomes" id="UP001497700"/>
    </source>
</evidence>
<gene>
    <name evidence="1" type="ORF">F4820DRAFT_423251</name>
</gene>